<dbReference type="AlphaFoldDB" id="A0A2P2NGC2"/>
<sequence>MWRLTWRGWYRESRKTESCWGSACSS</sequence>
<protein>
    <submittedName>
        <fullName evidence="1">Uncharacterized protein</fullName>
    </submittedName>
</protein>
<reference evidence="1" key="1">
    <citation type="submission" date="2018-02" db="EMBL/GenBank/DDBJ databases">
        <title>Rhizophora mucronata_Transcriptome.</title>
        <authorList>
            <person name="Meera S.P."/>
            <person name="Sreeshan A."/>
            <person name="Augustine A."/>
        </authorList>
    </citation>
    <scope>NUCLEOTIDE SEQUENCE</scope>
    <source>
        <tissue evidence="1">Leaf</tissue>
    </source>
</reference>
<organism evidence="1">
    <name type="scientific">Rhizophora mucronata</name>
    <name type="common">Asiatic mangrove</name>
    <dbReference type="NCBI Taxonomy" id="61149"/>
    <lineage>
        <taxon>Eukaryota</taxon>
        <taxon>Viridiplantae</taxon>
        <taxon>Streptophyta</taxon>
        <taxon>Embryophyta</taxon>
        <taxon>Tracheophyta</taxon>
        <taxon>Spermatophyta</taxon>
        <taxon>Magnoliopsida</taxon>
        <taxon>eudicotyledons</taxon>
        <taxon>Gunneridae</taxon>
        <taxon>Pentapetalae</taxon>
        <taxon>rosids</taxon>
        <taxon>fabids</taxon>
        <taxon>Malpighiales</taxon>
        <taxon>Rhizophoraceae</taxon>
        <taxon>Rhizophora</taxon>
    </lineage>
</organism>
<name>A0A2P2NGC2_RHIMU</name>
<evidence type="ECO:0000313" key="1">
    <source>
        <dbReference type="EMBL" id="MBX41531.1"/>
    </source>
</evidence>
<accession>A0A2P2NGC2</accession>
<proteinExistence type="predicted"/>
<dbReference type="EMBL" id="GGEC01061047">
    <property type="protein sequence ID" value="MBX41531.1"/>
    <property type="molecule type" value="Transcribed_RNA"/>
</dbReference>